<keyword evidence="12" id="KW-0833">Ubl conjugation pathway</keyword>
<keyword evidence="11 22" id="KW-0863">Zinc-finger</keyword>
<keyword evidence="10" id="KW-0747">Spliceosome</keyword>
<dbReference type="GO" id="GO:0005681">
    <property type="term" value="C:spliceosomal complex"/>
    <property type="evidence" value="ECO:0007669"/>
    <property type="project" value="UniProtKB-KW"/>
</dbReference>
<name>A0A077Z531_TRITR</name>
<dbReference type="InterPro" id="IPR033809">
    <property type="entry name" value="USP39"/>
</dbReference>
<dbReference type="STRING" id="36087.A0A077Z531"/>
<evidence type="ECO:0000313" key="26">
    <source>
        <dbReference type="Proteomes" id="UP000030665"/>
    </source>
</evidence>
<dbReference type="SUPFAM" id="SSF57850">
    <property type="entry name" value="RING/U-box"/>
    <property type="match status" value="1"/>
</dbReference>
<dbReference type="GO" id="GO:0004843">
    <property type="term" value="F:cysteine-type deubiquitinase activity"/>
    <property type="evidence" value="ECO:0007669"/>
    <property type="project" value="UniProtKB-EC"/>
</dbReference>
<evidence type="ECO:0000256" key="6">
    <source>
        <dbReference type="ARBA" id="ARBA00022553"/>
    </source>
</evidence>
<dbReference type="InterPro" id="IPR001394">
    <property type="entry name" value="Peptidase_C19_UCH"/>
</dbReference>
<comment type="catalytic activity">
    <reaction evidence="1">
        <text>Thiol-dependent hydrolysis of ester, thioester, amide, peptide and isopeptide bonds formed by the C-terminal Gly of ubiquitin (a 76-residue protein attached to proteins as an intracellular targeting signal).</text>
        <dbReference type="EC" id="3.4.19.12"/>
    </reaction>
</comment>
<evidence type="ECO:0000256" key="2">
    <source>
        <dbReference type="ARBA" id="ARBA00004123"/>
    </source>
</evidence>
<keyword evidence="9" id="KW-0479">Metal-binding</keyword>
<dbReference type="PANTHER" id="PTHR21646:SF16">
    <property type="entry name" value="U4_U6.U5 TRI-SNRNP-ASSOCIATED PROTEIN 2"/>
    <property type="match status" value="1"/>
</dbReference>
<evidence type="ECO:0000313" key="25">
    <source>
        <dbReference type="EMBL" id="CDW54949.1"/>
    </source>
</evidence>
<evidence type="ECO:0000256" key="10">
    <source>
        <dbReference type="ARBA" id="ARBA00022728"/>
    </source>
</evidence>
<dbReference type="InterPro" id="IPR001607">
    <property type="entry name" value="Znf_UBP"/>
</dbReference>
<dbReference type="InterPro" id="IPR013083">
    <property type="entry name" value="Znf_RING/FYVE/PHD"/>
</dbReference>
<dbReference type="AlphaFoldDB" id="A0A077Z531"/>
<proteinExistence type="inferred from homology"/>
<dbReference type="FunFam" id="3.30.40.10:FF:000068">
    <property type="entry name" value="U4/U6.U5 tri-snRNP-associated protein 2"/>
    <property type="match status" value="1"/>
</dbReference>
<accession>A0A077Z531</accession>
<dbReference type="EMBL" id="HG805926">
    <property type="protein sequence ID" value="CDW54949.1"/>
    <property type="molecule type" value="Genomic_DNA"/>
</dbReference>
<keyword evidence="16" id="KW-0508">mRNA splicing</keyword>
<evidence type="ECO:0000256" key="11">
    <source>
        <dbReference type="ARBA" id="ARBA00022771"/>
    </source>
</evidence>
<dbReference type="PROSITE" id="PS50271">
    <property type="entry name" value="ZF_UBP"/>
    <property type="match status" value="1"/>
</dbReference>
<dbReference type="Gene3D" id="3.30.40.10">
    <property type="entry name" value="Zinc/RING finger domain, C3HC4 (zinc finger)"/>
    <property type="match status" value="1"/>
</dbReference>
<evidence type="ECO:0000259" key="24">
    <source>
        <dbReference type="PROSITE" id="PS50271"/>
    </source>
</evidence>
<dbReference type="GO" id="GO:0008270">
    <property type="term" value="F:zinc ion binding"/>
    <property type="evidence" value="ECO:0007669"/>
    <property type="project" value="UniProtKB-KW"/>
</dbReference>
<dbReference type="Proteomes" id="UP000030665">
    <property type="component" value="Unassembled WGS sequence"/>
</dbReference>
<protein>
    <recommendedName>
        <fullName evidence="20">Ubiquitin carboxyl-terminal hydrolase 39</fullName>
        <ecNumber evidence="4">3.4.19.12</ecNumber>
    </recommendedName>
    <alternativeName>
        <fullName evidence="21">U4/U6.U5 tri-snRNP-associated 65 kDa protein</fullName>
    </alternativeName>
</protein>
<dbReference type="EC" id="3.4.19.12" evidence="4"/>
<keyword evidence="7" id="KW-0132">Cell division</keyword>
<evidence type="ECO:0000256" key="7">
    <source>
        <dbReference type="ARBA" id="ARBA00022618"/>
    </source>
</evidence>
<dbReference type="InterPro" id="IPR050185">
    <property type="entry name" value="Ub_carboxyl-term_hydrolase"/>
</dbReference>
<dbReference type="GO" id="GO:0016579">
    <property type="term" value="P:protein deubiquitination"/>
    <property type="evidence" value="ECO:0007669"/>
    <property type="project" value="InterPro"/>
</dbReference>
<evidence type="ECO:0000256" key="4">
    <source>
        <dbReference type="ARBA" id="ARBA00012759"/>
    </source>
</evidence>
<evidence type="ECO:0000256" key="13">
    <source>
        <dbReference type="ARBA" id="ARBA00022801"/>
    </source>
</evidence>
<keyword evidence="13" id="KW-0378">Hydrolase</keyword>
<keyword evidence="14" id="KW-0862">Zinc</keyword>
<comment type="subunit">
    <text evidence="19">The U4/U6-U5 tri-snRNP complex is a building block of the precatalytic spliceosome (spliceosome B complex). Component of the U4/U6-U5 tri-snRNP complex composed of the U4, U6 and U5 snRNAs and at least PRPF3, PRPF4, PRPF6, PRPF8, PRPF31, SNRNP200, TXNL4A, SNRNP40, SNRPB, SNRPD1, SNRPD2, SNRPD3, SNRPE, SNRPF, SNRPG, DDX23, CD2BP2, PPIH, SNU13, EFTUD2, SART1 and USP39, plus LSM2, LSM3, LSM4, LSM5, LSM6, LSM7 and LSM8.</text>
</comment>
<keyword evidence="18" id="KW-0131">Cell cycle</keyword>
<keyword evidence="26" id="KW-1185">Reference proteome</keyword>
<evidence type="ECO:0000256" key="5">
    <source>
        <dbReference type="ARBA" id="ARBA00022499"/>
    </source>
</evidence>
<dbReference type="GO" id="GO:0000245">
    <property type="term" value="P:spliceosomal complex assembly"/>
    <property type="evidence" value="ECO:0007669"/>
    <property type="project" value="InterPro"/>
</dbReference>
<evidence type="ECO:0000256" key="12">
    <source>
        <dbReference type="ARBA" id="ARBA00022786"/>
    </source>
</evidence>
<keyword evidence="17" id="KW-0539">Nucleus</keyword>
<keyword evidence="15" id="KW-0832">Ubl conjugation</keyword>
<keyword evidence="5" id="KW-1017">Isopeptide bond</keyword>
<evidence type="ECO:0000256" key="15">
    <source>
        <dbReference type="ARBA" id="ARBA00022843"/>
    </source>
</evidence>
<comment type="subcellular location">
    <subcellularLocation>
        <location evidence="2">Nucleus</location>
    </subcellularLocation>
</comment>
<feature type="domain" description="UBP-type" evidence="24">
    <location>
        <begin position="77"/>
        <end position="174"/>
    </location>
</feature>
<dbReference type="FunFam" id="3.90.70.10:FF:000030">
    <property type="entry name" value="U4/U6.U5 tri-snRNP-associated protein 2"/>
    <property type="match status" value="1"/>
</dbReference>
<reference evidence="25" key="2">
    <citation type="submission" date="2014-03" db="EMBL/GenBank/DDBJ databases">
        <title>The whipworm genome and dual-species transcriptomics of an intimate host-pathogen interaction.</title>
        <authorList>
            <person name="Foth B.J."/>
            <person name="Tsai I.J."/>
            <person name="Reid A.J."/>
            <person name="Bancroft A.J."/>
            <person name="Nichol S."/>
            <person name="Tracey A."/>
            <person name="Holroyd N."/>
            <person name="Cotton J.A."/>
            <person name="Stanley E.J."/>
            <person name="Zarowiecki M."/>
            <person name="Liu J.Z."/>
            <person name="Huckvale T."/>
            <person name="Cooper P.J."/>
            <person name="Grencis R.K."/>
            <person name="Berriman M."/>
        </authorList>
    </citation>
    <scope>NUCLEOTIDE SEQUENCE [LARGE SCALE GENOMIC DNA]</scope>
</reference>
<reference evidence="25" key="1">
    <citation type="submission" date="2014-01" db="EMBL/GenBank/DDBJ databases">
        <authorList>
            <person name="Aslett M."/>
        </authorList>
    </citation>
    <scope>NUCLEOTIDE SEQUENCE</scope>
</reference>
<sequence>MSGERGYDNVQQDSEAIVSSAKKARYEVEKQILAETSSISADNANSKASTSVPQDNLLDIDDETCDSSNAGEHKASRSCPYLDSINRQVLDFDFEKQCSVSLSHLNVYACLVCGKYFQGRGTNTHAYTHSVDIGHRVFLNLQTLRFYCLPDNYEIIDSSLNDIKFLLQPTYSFEEIQKLGRSTKLSRAFDGTTYYPGIVGLNIIKNNDYCNVVLHALSHVPPLRDYFLCEKNYKTIRRPPGDKMVLLYQRFGELIRKIWNPQNFRAHVSPHEMLQAVVLCSNKVFQITKQSDAIDFLAWFLNALHLSLNGTKATESSIIYRTFRGEMRTYKRRVLPVDADEDERTRLLMTEEYKERIEDVPFIYLTLDLPPAPLYRGEFLMNIIPQVPLSALLAKFNGRTEKEYKTYNENIMKRFEITKLPPYLIIFIKRFTKNHWYVEKNPTIVNFPIRNVDLYEYLSKEARTSLQFTTYDLIANIVHDGQPGADQGTYRIQLSHRGTGKWYELEDLHVKEILPQMITLTECYIQIWELNHEKTREQRHKEESSEQ</sequence>
<evidence type="ECO:0000256" key="1">
    <source>
        <dbReference type="ARBA" id="ARBA00000707"/>
    </source>
</evidence>
<dbReference type="InterPro" id="IPR038765">
    <property type="entry name" value="Papain-like_cys_pep_sf"/>
</dbReference>
<dbReference type="Pfam" id="PF02148">
    <property type="entry name" value="zf-UBP"/>
    <property type="match status" value="1"/>
</dbReference>
<dbReference type="PANTHER" id="PTHR21646">
    <property type="entry name" value="UBIQUITIN CARBOXYL-TERMINAL HYDROLASE"/>
    <property type="match status" value="1"/>
</dbReference>
<dbReference type="PROSITE" id="PS50235">
    <property type="entry name" value="USP_3"/>
    <property type="match status" value="1"/>
</dbReference>
<evidence type="ECO:0000256" key="20">
    <source>
        <dbReference type="ARBA" id="ARBA00071645"/>
    </source>
</evidence>
<dbReference type="SMART" id="SM00290">
    <property type="entry name" value="ZnF_UBP"/>
    <property type="match status" value="1"/>
</dbReference>
<keyword evidence="8" id="KW-0507">mRNA processing</keyword>
<evidence type="ECO:0000256" key="14">
    <source>
        <dbReference type="ARBA" id="ARBA00022833"/>
    </source>
</evidence>
<evidence type="ECO:0000256" key="22">
    <source>
        <dbReference type="PROSITE-ProRule" id="PRU00502"/>
    </source>
</evidence>
<dbReference type="CDD" id="cd02669">
    <property type="entry name" value="Peptidase_C19M"/>
    <property type="match status" value="1"/>
</dbReference>
<feature type="domain" description="USP" evidence="23">
    <location>
        <begin position="199"/>
        <end position="531"/>
    </location>
</feature>
<evidence type="ECO:0000256" key="18">
    <source>
        <dbReference type="ARBA" id="ARBA00023306"/>
    </source>
</evidence>
<gene>
    <name evidence="25" type="ORF">TTRE_0000321901</name>
</gene>
<evidence type="ECO:0000259" key="23">
    <source>
        <dbReference type="PROSITE" id="PS50235"/>
    </source>
</evidence>
<dbReference type="Gene3D" id="3.90.70.10">
    <property type="entry name" value="Cysteine proteinases"/>
    <property type="match status" value="1"/>
</dbReference>
<evidence type="ECO:0000256" key="19">
    <source>
        <dbReference type="ARBA" id="ARBA00064202"/>
    </source>
</evidence>
<dbReference type="SUPFAM" id="SSF54001">
    <property type="entry name" value="Cysteine proteinases"/>
    <property type="match status" value="1"/>
</dbReference>
<evidence type="ECO:0000256" key="8">
    <source>
        <dbReference type="ARBA" id="ARBA00022664"/>
    </source>
</evidence>
<evidence type="ECO:0000256" key="21">
    <source>
        <dbReference type="ARBA" id="ARBA00079185"/>
    </source>
</evidence>
<dbReference type="OrthoDB" id="10263353at2759"/>
<dbReference type="Pfam" id="PF00443">
    <property type="entry name" value="UCH"/>
    <property type="match status" value="1"/>
</dbReference>
<evidence type="ECO:0000256" key="9">
    <source>
        <dbReference type="ARBA" id="ARBA00022723"/>
    </source>
</evidence>
<evidence type="ECO:0000256" key="3">
    <source>
        <dbReference type="ARBA" id="ARBA00009085"/>
    </source>
</evidence>
<organism evidence="25 26">
    <name type="scientific">Trichuris trichiura</name>
    <name type="common">Whipworm</name>
    <name type="synonym">Trichocephalus trichiurus</name>
    <dbReference type="NCBI Taxonomy" id="36087"/>
    <lineage>
        <taxon>Eukaryota</taxon>
        <taxon>Metazoa</taxon>
        <taxon>Ecdysozoa</taxon>
        <taxon>Nematoda</taxon>
        <taxon>Enoplea</taxon>
        <taxon>Dorylaimia</taxon>
        <taxon>Trichinellida</taxon>
        <taxon>Trichuridae</taxon>
        <taxon>Trichuris</taxon>
    </lineage>
</organism>
<comment type="similarity">
    <text evidence="3">Belongs to the peptidase C19 family.</text>
</comment>
<dbReference type="InterPro" id="IPR028889">
    <property type="entry name" value="USP"/>
</dbReference>
<evidence type="ECO:0000256" key="17">
    <source>
        <dbReference type="ARBA" id="ARBA00023242"/>
    </source>
</evidence>
<dbReference type="GO" id="GO:0051301">
    <property type="term" value="P:cell division"/>
    <property type="evidence" value="ECO:0007669"/>
    <property type="project" value="UniProtKB-KW"/>
</dbReference>
<evidence type="ECO:0000256" key="16">
    <source>
        <dbReference type="ARBA" id="ARBA00023187"/>
    </source>
</evidence>
<keyword evidence="6" id="KW-0597">Phosphoprotein</keyword>